<name>A0A173RC27_EUBRA</name>
<dbReference type="NCBIfam" id="TIGR01948">
    <property type="entry name" value="rnfE"/>
    <property type="match status" value="1"/>
</dbReference>
<dbReference type="GO" id="GO:0005886">
    <property type="term" value="C:plasma membrane"/>
    <property type="evidence" value="ECO:0007669"/>
    <property type="project" value="UniProtKB-SubCell"/>
</dbReference>
<feature type="transmembrane region" description="Helical" evidence="8">
    <location>
        <begin position="124"/>
        <end position="148"/>
    </location>
</feature>
<evidence type="ECO:0000313" key="9">
    <source>
        <dbReference type="EMBL" id="CUM75554.1"/>
    </source>
</evidence>
<dbReference type="EMBL" id="WKRA01000007">
    <property type="protein sequence ID" value="MSD15630.1"/>
    <property type="molecule type" value="Genomic_DNA"/>
</dbReference>
<dbReference type="OrthoDB" id="9790976at2"/>
<dbReference type="Proteomes" id="UP000095492">
    <property type="component" value="Unassembled WGS sequence"/>
</dbReference>
<dbReference type="GO" id="GO:0016491">
    <property type="term" value="F:oxidoreductase activity"/>
    <property type="evidence" value="ECO:0007669"/>
    <property type="project" value="UniProtKB-KW"/>
</dbReference>
<keyword evidence="7 8" id="KW-0472">Membrane</keyword>
<evidence type="ECO:0000256" key="2">
    <source>
        <dbReference type="ARBA" id="ARBA00022448"/>
    </source>
</evidence>
<keyword evidence="3 8" id="KW-0812">Transmembrane</keyword>
<feature type="transmembrane region" description="Helical" evidence="8">
    <location>
        <begin position="68"/>
        <end position="87"/>
    </location>
</feature>
<keyword evidence="8" id="KW-1003">Cell membrane</keyword>
<comment type="similarity">
    <text evidence="8">Belongs to the NqrDE/RnfAE family.</text>
</comment>
<evidence type="ECO:0000256" key="7">
    <source>
        <dbReference type="ARBA" id="ARBA00023136"/>
    </source>
</evidence>
<evidence type="ECO:0000256" key="4">
    <source>
        <dbReference type="ARBA" id="ARBA00022967"/>
    </source>
</evidence>
<evidence type="ECO:0000313" key="12">
    <source>
        <dbReference type="Proteomes" id="UP000431304"/>
    </source>
</evidence>
<protein>
    <recommendedName>
        <fullName evidence="8">Ion-translocating oxidoreductase complex subunit E</fullName>
        <ecNumber evidence="8">7.-.-.-</ecNumber>
    </recommendedName>
    <alternativeName>
        <fullName evidence="8">Rnf electron transport complex subunit E</fullName>
    </alternativeName>
</protein>
<sequence>MNKCIERIVNGIVKENPTFVMLIGMCPTLAVTTSAINGIGMGLSTTLVLVFSNLLISLLRKIIPDSARVPAFIVVVASLVTIVQFLLQGYVPSLYASLGIYIPLIVVNCIILGRAESYASKNPVLPSIFDGIGMGLGFTVGLTCIGAVREILGSGQIFGFQLLPLADAAAGKAGFTPITIFVLAPGAFFVLAMLIAIQNAFREAKRKKGIAVKERTGCFDGDCAACASSCCEGKVFTAGTDEKE</sequence>
<feature type="transmembrane region" description="Helical" evidence="8">
    <location>
        <begin position="178"/>
        <end position="197"/>
    </location>
</feature>
<dbReference type="HAMAP" id="MF_00478">
    <property type="entry name" value="RsxE_RnfE"/>
    <property type="match status" value="1"/>
</dbReference>
<comment type="function">
    <text evidence="8">Part of a membrane-bound complex that couples electron transfer with translocation of ions across the membrane.</text>
</comment>
<reference evidence="9 11" key="1">
    <citation type="submission" date="2015-09" db="EMBL/GenBank/DDBJ databases">
        <authorList>
            <consortium name="Pathogen Informatics"/>
        </authorList>
    </citation>
    <scope>NUCLEOTIDE SEQUENCE [LARGE SCALE GENOMIC DNA]</scope>
    <source>
        <strain evidence="9 11">2789STDY5608891</strain>
    </source>
</reference>
<keyword evidence="6 8" id="KW-1133">Transmembrane helix</keyword>
<evidence type="ECO:0000256" key="1">
    <source>
        <dbReference type="ARBA" id="ARBA00004127"/>
    </source>
</evidence>
<dbReference type="PANTHER" id="PTHR30586:SF0">
    <property type="entry name" value="ION-TRANSLOCATING OXIDOREDUCTASE COMPLEX SUBUNIT E"/>
    <property type="match status" value="1"/>
</dbReference>
<keyword evidence="5 8" id="KW-0249">Electron transport</keyword>
<dbReference type="EMBL" id="CYYA01000002">
    <property type="protein sequence ID" value="CUM75554.1"/>
    <property type="molecule type" value="Genomic_DNA"/>
</dbReference>
<evidence type="ECO:0000256" key="3">
    <source>
        <dbReference type="ARBA" id="ARBA00022692"/>
    </source>
</evidence>
<dbReference type="NCBIfam" id="NF009070">
    <property type="entry name" value="PRK12405.1"/>
    <property type="match status" value="1"/>
</dbReference>
<dbReference type="RefSeq" id="WP_021739972.1">
    <property type="nucleotide sequence ID" value="NZ_CABKSU010000091.1"/>
</dbReference>
<comment type="subcellular location">
    <subcellularLocation>
        <location evidence="8">Cell membrane</location>
        <topology evidence="8">Multi-pass membrane protein</topology>
    </subcellularLocation>
    <subcellularLocation>
        <location evidence="1">Endomembrane system</location>
        <topology evidence="1">Multi-pass membrane protein</topology>
    </subcellularLocation>
</comment>
<comment type="subunit">
    <text evidence="8">The complex is composed of six subunits: RnfA, RnfB, RnfC, RnfD, RnfE and RnfG.</text>
</comment>
<dbReference type="Proteomes" id="UP000431304">
    <property type="component" value="Unassembled WGS sequence"/>
</dbReference>
<proteinExistence type="inferred from homology"/>
<evidence type="ECO:0000313" key="11">
    <source>
        <dbReference type="Proteomes" id="UP000095492"/>
    </source>
</evidence>
<dbReference type="GO" id="GO:0012505">
    <property type="term" value="C:endomembrane system"/>
    <property type="evidence" value="ECO:0007669"/>
    <property type="project" value="UniProtKB-SubCell"/>
</dbReference>
<dbReference type="AlphaFoldDB" id="A0A173RC27"/>
<gene>
    <name evidence="9" type="primary">nqrD</name>
    <name evidence="8" type="synonym">rnfE</name>
    <name evidence="9" type="ORF">ERS852448_00324</name>
    <name evidence="10" type="ORF">GKE72_06000</name>
</gene>
<dbReference type="PANTHER" id="PTHR30586">
    <property type="entry name" value="ELECTRON TRANSPORT COMPLEX PROTEIN RNFE"/>
    <property type="match status" value="1"/>
</dbReference>
<evidence type="ECO:0000256" key="6">
    <source>
        <dbReference type="ARBA" id="ARBA00022989"/>
    </source>
</evidence>
<keyword evidence="4 8" id="KW-1278">Translocase</keyword>
<evidence type="ECO:0000256" key="8">
    <source>
        <dbReference type="HAMAP-Rule" id="MF_00478"/>
    </source>
</evidence>
<feature type="transmembrane region" description="Helical" evidence="8">
    <location>
        <begin position="93"/>
        <end position="112"/>
    </location>
</feature>
<keyword evidence="2 8" id="KW-0813">Transport</keyword>
<evidence type="ECO:0000313" key="10">
    <source>
        <dbReference type="EMBL" id="MSD15630.1"/>
    </source>
</evidence>
<dbReference type="EC" id="7.-.-.-" evidence="8"/>
<dbReference type="Pfam" id="PF02508">
    <property type="entry name" value="Rnf-Nqr"/>
    <property type="match status" value="1"/>
</dbReference>
<dbReference type="GeneID" id="42787340"/>
<dbReference type="InterPro" id="IPR003667">
    <property type="entry name" value="NqrDE/RnfAE"/>
</dbReference>
<dbReference type="PIRSF" id="PIRSF006102">
    <property type="entry name" value="NQR_DE"/>
    <property type="match status" value="1"/>
</dbReference>
<reference evidence="10 12" key="2">
    <citation type="journal article" date="2019" name="Nat. Med.">
        <title>A library of human gut bacterial isolates paired with longitudinal multiomics data enables mechanistic microbiome research.</title>
        <authorList>
            <person name="Poyet M."/>
            <person name="Groussin M."/>
            <person name="Gibbons S.M."/>
            <person name="Avila-Pacheco J."/>
            <person name="Jiang X."/>
            <person name="Kearney S.M."/>
            <person name="Perrotta A.R."/>
            <person name="Berdy B."/>
            <person name="Zhao S."/>
            <person name="Lieberman T.D."/>
            <person name="Swanson P.K."/>
            <person name="Smith M."/>
            <person name="Roesemann S."/>
            <person name="Alexander J.E."/>
            <person name="Rich S.A."/>
            <person name="Livny J."/>
            <person name="Vlamakis H."/>
            <person name="Clish C."/>
            <person name="Bullock K."/>
            <person name="Deik A."/>
            <person name="Scott J."/>
            <person name="Pierce K.A."/>
            <person name="Xavier R.J."/>
            <person name="Alm E.J."/>
        </authorList>
    </citation>
    <scope>NUCLEOTIDE SEQUENCE [LARGE SCALE GENOMIC DNA]</scope>
    <source>
        <strain evidence="10 12">BIOML-A3</strain>
    </source>
</reference>
<evidence type="ECO:0000256" key="5">
    <source>
        <dbReference type="ARBA" id="ARBA00022982"/>
    </source>
</evidence>
<dbReference type="InterPro" id="IPR010968">
    <property type="entry name" value="RnfE"/>
</dbReference>
<organism evidence="9 11">
    <name type="scientific">Eubacterium ramulus</name>
    <dbReference type="NCBI Taxonomy" id="39490"/>
    <lineage>
        <taxon>Bacteria</taxon>
        <taxon>Bacillati</taxon>
        <taxon>Bacillota</taxon>
        <taxon>Clostridia</taxon>
        <taxon>Eubacteriales</taxon>
        <taxon>Eubacteriaceae</taxon>
        <taxon>Eubacterium</taxon>
    </lineage>
</organism>
<dbReference type="STRING" id="39490.ERS852448_00324"/>
<accession>A0A173RC27</accession>
<feature type="transmembrane region" description="Helical" evidence="8">
    <location>
        <begin position="35"/>
        <end position="56"/>
    </location>
</feature>
<dbReference type="GO" id="GO:0022900">
    <property type="term" value="P:electron transport chain"/>
    <property type="evidence" value="ECO:0007669"/>
    <property type="project" value="UniProtKB-UniRule"/>
</dbReference>
<keyword evidence="9" id="KW-0560">Oxidoreductase</keyword>